<evidence type="ECO:0000313" key="11">
    <source>
        <dbReference type="EMBL" id="SFI97128.1"/>
    </source>
</evidence>
<name>A0A1I3MJD6_9BACL</name>
<dbReference type="EMBL" id="FORR01000003">
    <property type="protein sequence ID" value="SFI97128.1"/>
    <property type="molecule type" value="Genomic_DNA"/>
</dbReference>
<dbReference type="CDD" id="cd17574">
    <property type="entry name" value="REC_OmpR"/>
    <property type="match status" value="1"/>
</dbReference>
<dbReference type="Pfam" id="PF00486">
    <property type="entry name" value="Trans_reg_C"/>
    <property type="match status" value="1"/>
</dbReference>
<evidence type="ECO:0000256" key="3">
    <source>
        <dbReference type="ARBA" id="ARBA00023012"/>
    </source>
</evidence>
<evidence type="ECO:0000256" key="1">
    <source>
        <dbReference type="ARBA" id="ARBA00004496"/>
    </source>
</evidence>
<protein>
    <submittedName>
        <fullName evidence="11">DNA-binding response regulator, OmpR family, contains REC and winged-helix (WHTH) domain</fullName>
    </submittedName>
</protein>
<dbReference type="SMART" id="SM00862">
    <property type="entry name" value="Trans_reg_C"/>
    <property type="match status" value="1"/>
</dbReference>
<gene>
    <name evidence="11" type="ORF">SAMN05421852_10394</name>
</gene>
<keyword evidence="3" id="KW-0902">Two-component regulatory system</keyword>
<dbReference type="InterPro" id="IPR016032">
    <property type="entry name" value="Sig_transdc_resp-reg_C-effctor"/>
</dbReference>
<dbReference type="InterPro" id="IPR036388">
    <property type="entry name" value="WH-like_DNA-bd_sf"/>
</dbReference>
<proteinExistence type="predicted"/>
<organism evidence="11 12">
    <name type="scientific">Thermoflavimicrobium dichotomicum</name>
    <dbReference type="NCBI Taxonomy" id="46223"/>
    <lineage>
        <taxon>Bacteria</taxon>
        <taxon>Bacillati</taxon>
        <taxon>Bacillota</taxon>
        <taxon>Bacilli</taxon>
        <taxon>Bacillales</taxon>
        <taxon>Thermoactinomycetaceae</taxon>
        <taxon>Thermoflavimicrobium</taxon>
    </lineage>
</organism>
<feature type="modified residue" description="4-aspartylphosphate" evidence="7">
    <location>
        <position position="51"/>
    </location>
</feature>
<dbReference type="InterPro" id="IPR011006">
    <property type="entry name" value="CheY-like_superfamily"/>
</dbReference>
<dbReference type="STRING" id="46223.SAMN05421852_10394"/>
<accession>A0A1I3MJD6</accession>
<dbReference type="PROSITE" id="PS50110">
    <property type="entry name" value="RESPONSE_REGULATORY"/>
    <property type="match status" value="1"/>
</dbReference>
<dbReference type="SMART" id="SM00448">
    <property type="entry name" value="REC"/>
    <property type="match status" value="1"/>
</dbReference>
<dbReference type="SUPFAM" id="SSF52172">
    <property type="entry name" value="CheY-like"/>
    <property type="match status" value="1"/>
</dbReference>
<evidence type="ECO:0000259" key="10">
    <source>
        <dbReference type="PROSITE" id="PS51755"/>
    </source>
</evidence>
<reference evidence="11 12" key="1">
    <citation type="submission" date="2016-10" db="EMBL/GenBank/DDBJ databases">
        <authorList>
            <person name="de Groot N.N."/>
        </authorList>
    </citation>
    <scope>NUCLEOTIDE SEQUENCE [LARGE SCALE GENOMIC DNA]</scope>
    <source>
        <strain evidence="11 12">DSM 44778</strain>
    </source>
</reference>
<evidence type="ECO:0000256" key="5">
    <source>
        <dbReference type="ARBA" id="ARBA00023125"/>
    </source>
</evidence>
<keyword evidence="4" id="KW-0805">Transcription regulation</keyword>
<dbReference type="RefSeq" id="WP_093228429.1">
    <property type="nucleotide sequence ID" value="NZ_FORR01000003.1"/>
</dbReference>
<dbReference type="GO" id="GO:0000156">
    <property type="term" value="F:phosphorelay response regulator activity"/>
    <property type="evidence" value="ECO:0007669"/>
    <property type="project" value="TreeGrafter"/>
</dbReference>
<feature type="domain" description="Response regulatory" evidence="9">
    <location>
        <begin position="2"/>
        <end position="115"/>
    </location>
</feature>
<dbReference type="SUPFAM" id="SSF46894">
    <property type="entry name" value="C-terminal effector domain of the bipartite response regulators"/>
    <property type="match status" value="1"/>
</dbReference>
<dbReference type="FunFam" id="1.10.10.10:FF:000018">
    <property type="entry name" value="DNA-binding response regulator ResD"/>
    <property type="match status" value="1"/>
</dbReference>
<feature type="domain" description="OmpR/PhoB-type" evidence="10">
    <location>
        <begin position="121"/>
        <end position="220"/>
    </location>
</feature>
<keyword evidence="2 7" id="KW-0597">Phosphoprotein</keyword>
<keyword evidence="12" id="KW-1185">Reference proteome</keyword>
<evidence type="ECO:0000256" key="7">
    <source>
        <dbReference type="PROSITE-ProRule" id="PRU00169"/>
    </source>
</evidence>
<dbReference type="AlphaFoldDB" id="A0A1I3MJD6"/>
<comment type="subcellular location">
    <subcellularLocation>
        <location evidence="1">Cytoplasm</location>
    </subcellularLocation>
</comment>
<dbReference type="PROSITE" id="PS51755">
    <property type="entry name" value="OMPR_PHOB"/>
    <property type="match status" value="1"/>
</dbReference>
<evidence type="ECO:0000256" key="6">
    <source>
        <dbReference type="ARBA" id="ARBA00023163"/>
    </source>
</evidence>
<dbReference type="PANTHER" id="PTHR48111:SF21">
    <property type="entry name" value="DNA-BINDING DUAL MASTER TRANSCRIPTIONAL REGULATOR RPAA"/>
    <property type="match status" value="1"/>
</dbReference>
<dbReference type="FunFam" id="3.40.50.2300:FF:000001">
    <property type="entry name" value="DNA-binding response regulator PhoB"/>
    <property type="match status" value="1"/>
</dbReference>
<dbReference type="InterPro" id="IPR039420">
    <property type="entry name" value="WalR-like"/>
</dbReference>
<evidence type="ECO:0000256" key="8">
    <source>
        <dbReference type="PROSITE-ProRule" id="PRU01091"/>
    </source>
</evidence>
<dbReference type="InterPro" id="IPR001789">
    <property type="entry name" value="Sig_transdc_resp-reg_receiver"/>
</dbReference>
<evidence type="ECO:0000313" key="12">
    <source>
        <dbReference type="Proteomes" id="UP000199545"/>
    </source>
</evidence>
<dbReference type="GO" id="GO:0032993">
    <property type="term" value="C:protein-DNA complex"/>
    <property type="evidence" value="ECO:0007669"/>
    <property type="project" value="TreeGrafter"/>
</dbReference>
<dbReference type="Gene3D" id="3.40.50.2300">
    <property type="match status" value="1"/>
</dbReference>
<dbReference type="GO" id="GO:0000976">
    <property type="term" value="F:transcription cis-regulatory region binding"/>
    <property type="evidence" value="ECO:0007669"/>
    <property type="project" value="TreeGrafter"/>
</dbReference>
<dbReference type="Pfam" id="PF00072">
    <property type="entry name" value="Response_reg"/>
    <property type="match status" value="1"/>
</dbReference>
<keyword evidence="5 8" id="KW-0238">DNA-binding</keyword>
<dbReference type="PANTHER" id="PTHR48111">
    <property type="entry name" value="REGULATOR OF RPOS"/>
    <property type="match status" value="1"/>
</dbReference>
<dbReference type="OrthoDB" id="9790442at2"/>
<evidence type="ECO:0000259" key="9">
    <source>
        <dbReference type="PROSITE" id="PS50110"/>
    </source>
</evidence>
<dbReference type="GO" id="GO:0006355">
    <property type="term" value="P:regulation of DNA-templated transcription"/>
    <property type="evidence" value="ECO:0007669"/>
    <property type="project" value="InterPro"/>
</dbReference>
<dbReference type="InterPro" id="IPR001867">
    <property type="entry name" value="OmpR/PhoB-type_DNA-bd"/>
</dbReference>
<dbReference type="Gene3D" id="6.10.250.690">
    <property type="match status" value="1"/>
</dbReference>
<dbReference type="Proteomes" id="UP000199545">
    <property type="component" value="Unassembled WGS sequence"/>
</dbReference>
<keyword evidence="6" id="KW-0804">Transcription</keyword>
<evidence type="ECO:0000256" key="4">
    <source>
        <dbReference type="ARBA" id="ARBA00023015"/>
    </source>
</evidence>
<evidence type="ECO:0000256" key="2">
    <source>
        <dbReference type="ARBA" id="ARBA00022553"/>
    </source>
</evidence>
<sequence>MRILVAEDDQSVCEMLQVFLVKEGFDVHFVHDGLAALREWEKRSFDLLILDWMLPKIDGIQVCQQVRAKSDVPILMLTARTEDEDQIMGLNTGADDYVTKPFRPLTLIARIKALLRRSNREKKEEYSRIFVDEDAREIILDGEKVGRLTPKEFDLLCLFIRHPKRVFSREELLERIWGFDYYGDERTVDAHIKRLRKKINKKSSQKWIQTVWGVGYRFVPEESEPV</sequence>
<dbReference type="CDD" id="cd00383">
    <property type="entry name" value="trans_reg_C"/>
    <property type="match status" value="1"/>
</dbReference>
<dbReference type="GO" id="GO:0005829">
    <property type="term" value="C:cytosol"/>
    <property type="evidence" value="ECO:0007669"/>
    <property type="project" value="TreeGrafter"/>
</dbReference>
<dbReference type="Gene3D" id="1.10.10.10">
    <property type="entry name" value="Winged helix-like DNA-binding domain superfamily/Winged helix DNA-binding domain"/>
    <property type="match status" value="1"/>
</dbReference>
<feature type="DNA-binding region" description="OmpR/PhoB-type" evidence="8">
    <location>
        <begin position="121"/>
        <end position="220"/>
    </location>
</feature>